<protein>
    <submittedName>
        <fullName evidence="1">Surface carbohydrate biosynthesis protein</fullName>
    </submittedName>
</protein>
<reference evidence="1 2" key="1">
    <citation type="submission" date="2023-07" db="EMBL/GenBank/DDBJ databases">
        <title>Genomic Encyclopedia of Type Strains, Phase IV (KMG-IV): sequencing the most valuable type-strain genomes for metagenomic binning, comparative biology and taxonomic classification.</title>
        <authorList>
            <person name="Goeker M."/>
        </authorList>
    </citation>
    <scope>NUCLEOTIDE SEQUENCE [LARGE SCALE GENOMIC DNA]</scope>
    <source>
        <strain evidence="1 2">DSM 16460</strain>
    </source>
</reference>
<dbReference type="EMBL" id="JAUSTQ010000005">
    <property type="protein sequence ID" value="MDQ0159592.1"/>
    <property type="molecule type" value="Genomic_DNA"/>
</dbReference>
<organism evidence="1 2">
    <name type="scientific">Alkalibacillus salilacus</name>
    <dbReference type="NCBI Taxonomy" id="284582"/>
    <lineage>
        <taxon>Bacteria</taxon>
        <taxon>Bacillati</taxon>
        <taxon>Bacillota</taxon>
        <taxon>Bacilli</taxon>
        <taxon>Bacillales</taxon>
        <taxon>Bacillaceae</taxon>
        <taxon>Alkalibacillus</taxon>
    </lineage>
</organism>
<gene>
    <name evidence="1" type="ORF">J2S77_001576</name>
</gene>
<dbReference type="Gene3D" id="3.40.50.12580">
    <property type="match status" value="1"/>
</dbReference>
<evidence type="ECO:0000313" key="2">
    <source>
        <dbReference type="Proteomes" id="UP001224359"/>
    </source>
</evidence>
<evidence type="ECO:0000313" key="1">
    <source>
        <dbReference type="EMBL" id="MDQ0159592.1"/>
    </source>
</evidence>
<accession>A0ABT9VF44</accession>
<comment type="caution">
    <text evidence="1">The sequence shown here is derived from an EMBL/GenBank/DDBJ whole genome shotgun (WGS) entry which is preliminary data.</text>
</comment>
<dbReference type="RefSeq" id="WP_306976193.1">
    <property type="nucleotide sequence ID" value="NZ_JAUSTQ010000005.1"/>
</dbReference>
<dbReference type="NCBIfam" id="TIGR04396">
    <property type="entry name" value="surf_polysacc"/>
    <property type="match status" value="1"/>
</dbReference>
<dbReference type="InterPro" id="IPR030906">
    <property type="entry name" value="Surf_polysacc"/>
</dbReference>
<keyword evidence="2" id="KW-1185">Reference proteome</keyword>
<dbReference type="Proteomes" id="UP001224359">
    <property type="component" value="Unassembled WGS sequence"/>
</dbReference>
<dbReference type="SUPFAM" id="SSF53756">
    <property type="entry name" value="UDP-Glycosyltransferase/glycogen phosphorylase"/>
    <property type="match status" value="1"/>
</dbReference>
<name>A0ABT9VF44_9BACI</name>
<proteinExistence type="predicted"/>
<dbReference type="InterPro" id="IPR043148">
    <property type="entry name" value="TagF_C"/>
</dbReference>
<sequence>MNKIKNWLYLPIEIKVRESDSKLLLAYYAAKKGYEVVIGDHYMVQKASHQLPQGIFFSKGYSRGVRKRVITDATSYGHKVVELDEEGLIFDDHKYLRDRMEKEMLALVTQEYCWGQSQMDVMTSAYPDLKDRCYVTGNPRLDLLKPKFSTIYQEEAEQIKRQFGEFVLINTRFARYNTAKGKKDDPHFKEIKQLYYHFIDLIKHSCERFPGINFVIRPHPGENIRSYLQEFSRYRNVHVIHEGNITKWILAAKVIIHNGCTSGLEAYLLGKHVISYVPAVSSKKDQSLPNQLGMKTSQVDEVLEIINNVVNLNHKKYVPFKNELNSDLMLYHCEWYDNQYAYESILRLMDTFPKIHPNQSQQRHSIDQHSLLKKSKKEKKRRFSLTESEIKAFFSKLDEIEEESKTVNIVPIANNLFRLNGTVV</sequence>